<dbReference type="SMART" id="SM00893">
    <property type="entry name" value="ETF"/>
    <property type="match status" value="1"/>
</dbReference>
<dbReference type="AlphaFoldDB" id="X1FKV2"/>
<comment type="caution">
    <text evidence="2">The sequence shown here is derived from an EMBL/GenBank/DDBJ whole genome shotgun (WGS) entry which is preliminary data.</text>
</comment>
<proteinExistence type="predicted"/>
<gene>
    <name evidence="2" type="ORF">S03H2_06064</name>
</gene>
<organism evidence="2">
    <name type="scientific">marine sediment metagenome</name>
    <dbReference type="NCBI Taxonomy" id="412755"/>
    <lineage>
        <taxon>unclassified sequences</taxon>
        <taxon>metagenomes</taxon>
        <taxon>ecological metagenomes</taxon>
    </lineage>
</organism>
<dbReference type="PANTHER" id="PTHR21294">
    <property type="entry name" value="ELECTRON TRANSFER FLAVOPROTEIN BETA-SUBUNIT"/>
    <property type="match status" value="1"/>
</dbReference>
<evidence type="ECO:0000259" key="1">
    <source>
        <dbReference type="SMART" id="SM00893"/>
    </source>
</evidence>
<dbReference type="SUPFAM" id="SSF52402">
    <property type="entry name" value="Adenine nucleotide alpha hydrolases-like"/>
    <property type="match status" value="1"/>
</dbReference>
<evidence type="ECO:0000313" key="2">
    <source>
        <dbReference type="EMBL" id="GAH29974.1"/>
    </source>
</evidence>
<dbReference type="Pfam" id="PF01012">
    <property type="entry name" value="ETF"/>
    <property type="match status" value="1"/>
</dbReference>
<name>X1FKV2_9ZZZZ</name>
<dbReference type="PIRSF" id="PIRSF000090">
    <property type="entry name" value="Beta-ETF"/>
    <property type="match status" value="1"/>
</dbReference>
<sequence length="235" mass="24912">FLPPGVPPVISLFDERAVEAACRLKDKHGGAITVISMGSEKASDVVKHAISMGADEGFVLQDEAFESLDSFGIAYVLGKAIQKIGGYDLVLCGRQSADWGSGQVGSILAEILGIPVVTLACDIEAVDKKLRVKRIVKDGYEVLEAPMPSLVTVSSELGLPRLPAGMRIMIAARKQIPVWKAQDIGAESSQLDKANAHTEVTSLSVPTRKTECEIITGDTPSEAAANLASKLVKLM</sequence>
<dbReference type="Gene3D" id="3.40.50.620">
    <property type="entry name" value="HUPs"/>
    <property type="match status" value="1"/>
</dbReference>
<protein>
    <recommendedName>
        <fullName evidence="1">Electron transfer flavoprotein alpha/beta-subunit N-terminal domain-containing protein</fullName>
    </recommendedName>
</protein>
<dbReference type="EMBL" id="BARU01002601">
    <property type="protein sequence ID" value="GAH29974.1"/>
    <property type="molecule type" value="Genomic_DNA"/>
</dbReference>
<reference evidence="2" key="1">
    <citation type="journal article" date="2014" name="Front. Microbiol.">
        <title>High frequency of phylogenetically diverse reductive dehalogenase-homologous genes in deep subseafloor sedimentary metagenomes.</title>
        <authorList>
            <person name="Kawai M."/>
            <person name="Futagami T."/>
            <person name="Toyoda A."/>
            <person name="Takaki Y."/>
            <person name="Nishi S."/>
            <person name="Hori S."/>
            <person name="Arai W."/>
            <person name="Tsubouchi T."/>
            <person name="Morono Y."/>
            <person name="Uchiyama I."/>
            <person name="Ito T."/>
            <person name="Fujiyama A."/>
            <person name="Inagaki F."/>
            <person name="Takami H."/>
        </authorList>
    </citation>
    <scope>NUCLEOTIDE SEQUENCE</scope>
    <source>
        <strain evidence="2">Expedition CK06-06</strain>
    </source>
</reference>
<dbReference type="InterPro" id="IPR012255">
    <property type="entry name" value="ETF_b"/>
</dbReference>
<dbReference type="InterPro" id="IPR014729">
    <property type="entry name" value="Rossmann-like_a/b/a_fold"/>
</dbReference>
<accession>X1FKV2</accession>
<dbReference type="PANTHER" id="PTHR21294:SF17">
    <property type="entry name" value="PROTEIN FIXA"/>
    <property type="match status" value="1"/>
</dbReference>
<dbReference type="InterPro" id="IPR014730">
    <property type="entry name" value="ETF_a/b_N"/>
</dbReference>
<dbReference type="InterPro" id="IPR033948">
    <property type="entry name" value="ETF_beta_N"/>
</dbReference>
<feature type="non-terminal residue" evidence="2">
    <location>
        <position position="1"/>
    </location>
</feature>
<dbReference type="GO" id="GO:0009055">
    <property type="term" value="F:electron transfer activity"/>
    <property type="evidence" value="ECO:0007669"/>
    <property type="project" value="InterPro"/>
</dbReference>
<feature type="domain" description="Electron transfer flavoprotein alpha/beta-subunit N-terminal" evidence="1">
    <location>
        <begin position="5"/>
        <end position="188"/>
    </location>
</feature>
<dbReference type="CDD" id="cd01714">
    <property type="entry name" value="ETF_beta"/>
    <property type="match status" value="1"/>
</dbReference>